<dbReference type="EnsemblBacteria" id="ABC20818">
    <property type="protein sequence ID" value="ABC20818"/>
    <property type="gene ID" value="Rru_A0013"/>
</dbReference>
<organism evidence="2 3">
    <name type="scientific">Rhodospirillum rubrum (strain ATCC 11170 / ATH 1.1.1 / DSM 467 / LMG 4362 / NCIMB 8255 / S1)</name>
    <dbReference type="NCBI Taxonomy" id="269796"/>
    <lineage>
        <taxon>Bacteria</taxon>
        <taxon>Pseudomonadati</taxon>
        <taxon>Pseudomonadota</taxon>
        <taxon>Alphaproteobacteria</taxon>
        <taxon>Rhodospirillales</taxon>
        <taxon>Rhodospirillaceae</taxon>
        <taxon>Rhodospirillum</taxon>
    </lineage>
</organism>
<dbReference type="KEGG" id="rru:Rru_A0013"/>
<gene>
    <name evidence="2" type="ordered locus">Rru_A0013</name>
</gene>
<evidence type="ECO:0000313" key="2">
    <source>
        <dbReference type="EMBL" id="ABC20818.1"/>
    </source>
</evidence>
<keyword evidence="3" id="KW-1185">Reference proteome</keyword>
<dbReference type="RefSeq" id="WP_011387774.1">
    <property type="nucleotide sequence ID" value="NC_007643.1"/>
</dbReference>
<protein>
    <recommendedName>
        <fullName evidence="4">LPS export ABC transporter periplasmic protein LptC</fullName>
    </recommendedName>
</protein>
<sequence length="274" mass="29031">MSGEAHPTPQASQPPPLVAVRADSVVRLHEGAPPMRPRKTRPAGASPQGYSRFVALMKLLLPSLAAAMLGVVLAWPQIADRTESLNLDFSALDPSAIDLKSVVNPRYLGTDSTDQPFTVTADLATEMGAGDERTRLTNPKGDLTQSSGKWLSLSSDLGYLTDQKQVVDLESGVLLYRDDGFQFQTNAARIHLDTDEAMGDQPVKGQGPGLEIVSEGFRVLDGGNRILFTGKAKLVVTESDPAAPSPAKRPATDPEPSGLHSGPPSGPHPGKTKP</sequence>
<dbReference type="PATRIC" id="fig|269796.9.peg.60"/>
<dbReference type="HOGENOM" id="CLU_080694_1_0_5"/>
<dbReference type="PhylomeDB" id="Q2RYH7"/>
<dbReference type="Gene3D" id="2.60.450.10">
    <property type="entry name" value="Lipopolysaccharide (LPS) transport protein A like domain"/>
    <property type="match status" value="1"/>
</dbReference>
<name>Q2RYH7_RHORT</name>
<dbReference type="AlphaFoldDB" id="Q2RYH7"/>
<dbReference type="eggNOG" id="COG5375">
    <property type="taxonomic scope" value="Bacteria"/>
</dbReference>
<feature type="region of interest" description="Disordered" evidence="1">
    <location>
        <begin position="235"/>
        <end position="274"/>
    </location>
</feature>
<evidence type="ECO:0008006" key="4">
    <source>
        <dbReference type="Google" id="ProtNLM"/>
    </source>
</evidence>
<proteinExistence type="predicted"/>
<dbReference type="EMBL" id="CP000230">
    <property type="protein sequence ID" value="ABC20818.1"/>
    <property type="molecule type" value="Genomic_DNA"/>
</dbReference>
<dbReference type="Pfam" id="PF06835">
    <property type="entry name" value="LptC"/>
    <property type="match status" value="1"/>
</dbReference>
<feature type="compositionally biased region" description="Low complexity" evidence="1">
    <location>
        <begin position="254"/>
        <end position="263"/>
    </location>
</feature>
<evidence type="ECO:0000313" key="3">
    <source>
        <dbReference type="Proteomes" id="UP000001929"/>
    </source>
</evidence>
<dbReference type="InterPro" id="IPR010664">
    <property type="entry name" value="LipoPS_assembly_LptC-rel"/>
</dbReference>
<evidence type="ECO:0000256" key="1">
    <source>
        <dbReference type="SAM" id="MobiDB-lite"/>
    </source>
</evidence>
<reference evidence="2 3" key="1">
    <citation type="journal article" date="2011" name="Stand. Genomic Sci.">
        <title>Complete genome sequence of Rhodospirillum rubrum type strain (S1).</title>
        <authorList>
            <person name="Munk A.C."/>
            <person name="Copeland A."/>
            <person name="Lucas S."/>
            <person name="Lapidus A."/>
            <person name="Del Rio T.G."/>
            <person name="Barry K."/>
            <person name="Detter J.C."/>
            <person name="Hammon N."/>
            <person name="Israni S."/>
            <person name="Pitluck S."/>
            <person name="Brettin T."/>
            <person name="Bruce D."/>
            <person name="Han C."/>
            <person name="Tapia R."/>
            <person name="Gilna P."/>
            <person name="Schmutz J."/>
            <person name="Larimer F."/>
            <person name="Land M."/>
            <person name="Kyrpides N.C."/>
            <person name="Mavromatis K."/>
            <person name="Richardson P."/>
            <person name="Rohde M."/>
            <person name="Goker M."/>
            <person name="Klenk H.P."/>
            <person name="Zhang Y."/>
            <person name="Roberts G.P."/>
            <person name="Reslewic S."/>
            <person name="Schwartz D.C."/>
        </authorList>
    </citation>
    <scope>NUCLEOTIDE SEQUENCE [LARGE SCALE GENOMIC DNA]</scope>
    <source>
        <strain evidence="3">ATCC 11170 / ATH 1.1.1 / DSM 467 / LMG 4362 / NCIMB 8255 / S1</strain>
    </source>
</reference>
<accession>Q2RYH7</accession>
<dbReference type="STRING" id="269796.Rru_A0013"/>
<dbReference type="Proteomes" id="UP000001929">
    <property type="component" value="Chromosome"/>
</dbReference>